<dbReference type="GO" id="GO:0001694">
    <property type="term" value="P:histamine biosynthetic process"/>
    <property type="evidence" value="ECO:0007669"/>
    <property type="project" value="TreeGrafter"/>
</dbReference>
<dbReference type="InterPro" id="IPR002129">
    <property type="entry name" value="PyrdxlP-dep_de-COase"/>
</dbReference>
<keyword evidence="7 10" id="KW-0663">Pyridoxal phosphate</keyword>
<keyword evidence="6" id="KW-0210">Decarboxylase</keyword>
<protein>
    <recommendedName>
        <fullName evidence="9">Histidine decarboxylase</fullName>
        <ecNumber evidence="4">4.1.1.22</ecNumber>
    </recommendedName>
</protein>
<dbReference type="GO" id="GO:0006548">
    <property type="term" value="P:L-histidine catabolic process"/>
    <property type="evidence" value="ECO:0007669"/>
    <property type="project" value="TreeGrafter"/>
</dbReference>
<comment type="cofactor">
    <cofactor evidence="1 10">
        <name>pyridoxal 5'-phosphate</name>
        <dbReference type="ChEBI" id="CHEBI:597326"/>
    </cofactor>
</comment>
<evidence type="ECO:0000256" key="6">
    <source>
        <dbReference type="ARBA" id="ARBA00022793"/>
    </source>
</evidence>
<dbReference type="InterPro" id="IPR015424">
    <property type="entry name" value="PyrdxlP-dep_Trfase"/>
</dbReference>
<gene>
    <name evidence="12" type="primary">HDC</name>
    <name evidence="12" type="ORF">BLAG_LOCUS11914</name>
</gene>
<evidence type="ECO:0000313" key="12">
    <source>
        <dbReference type="EMBL" id="CAH1251564.1"/>
    </source>
</evidence>
<evidence type="ECO:0000256" key="1">
    <source>
        <dbReference type="ARBA" id="ARBA00001933"/>
    </source>
</evidence>
<comment type="subunit">
    <text evidence="3">Homodimer.</text>
</comment>
<evidence type="ECO:0000256" key="3">
    <source>
        <dbReference type="ARBA" id="ARBA00011738"/>
    </source>
</evidence>
<organism evidence="12 13">
    <name type="scientific">Branchiostoma lanceolatum</name>
    <name type="common">Common lancelet</name>
    <name type="synonym">Amphioxus lanceolatum</name>
    <dbReference type="NCBI Taxonomy" id="7740"/>
    <lineage>
        <taxon>Eukaryota</taxon>
        <taxon>Metazoa</taxon>
        <taxon>Chordata</taxon>
        <taxon>Cephalochordata</taxon>
        <taxon>Leptocardii</taxon>
        <taxon>Amphioxiformes</taxon>
        <taxon>Branchiostomatidae</taxon>
        <taxon>Branchiostoma</taxon>
    </lineage>
</organism>
<evidence type="ECO:0000256" key="11">
    <source>
        <dbReference type="SAM" id="MobiDB-lite"/>
    </source>
</evidence>
<dbReference type="Proteomes" id="UP000838412">
    <property type="component" value="Chromosome 19"/>
</dbReference>
<evidence type="ECO:0000256" key="10">
    <source>
        <dbReference type="PIRSR" id="PIRSR602129-50"/>
    </source>
</evidence>
<feature type="compositionally biased region" description="Polar residues" evidence="11">
    <location>
        <begin position="711"/>
        <end position="727"/>
    </location>
</feature>
<evidence type="ECO:0000256" key="7">
    <source>
        <dbReference type="ARBA" id="ARBA00022898"/>
    </source>
</evidence>
<dbReference type="PROSITE" id="PS00392">
    <property type="entry name" value="DDC_GAD_HDC_YDC"/>
    <property type="match status" value="1"/>
</dbReference>
<dbReference type="InterPro" id="IPR021115">
    <property type="entry name" value="Pyridoxal-P_BS"/>
</dbReference>
<reference evidence="12" key="1">
    <citation type="submission" date="2022-01" db="EMBL/GenBank/DDBJ databases">
        <authorList>
            <person name="Braso-Vives M."/>
        </authorList>
    </citation>
    <scope>NUCLEOTIDE SEQUENCE</scope>
</reference>
<keyword evidence="8" id="KW-0456">Lyase</keyword>
<dbReference type="GO" id="GO:0005737">
    <property type="term" value="C:cytoplasm"/>
    <property type="evidence" value="ECO:0007669"/>
    <property type="project" value="TreeGrafter"/>
</dbReference>
<feature type="compositionally biased region" description="Polar residues" evidence="11">
    <location>
        <begin position="747"/>
        <end position="756"/>
    </location>
</feature>
<comment type="similarity">
    <text evidence="2">Belongs to the group II decarboxylase family.</text>
</comment>
<dbReference type="GO" id="GO:0030170">
    <property type="term" value="F:pyridoxal phosphate binding"/>
    <property type="evidence" value="ECO:0007669"/>
    <property type="project" value="InterPro"/>
</dbReference>
<evidence type="ECO:0000256" key="9">
    <source>
        <dbReference type="ARBA" id="ARBA00039946"/>
    </source>
</evidence>
<dbReference type="Gene3D" id="3.90.1150.10">
    <property type="entry name" value="Aspartate Aminotransferase, domain 1"/>
    <property type="match status" value="2"/>
</dbReference>
<dbReference type="Pfam" id="PF00282">
    <property type="entry name" value="Pyridoxal_deC"/>
    <property type="match status" value="1"/>
</dbReference>
<name>A0A8K0EHV7_BRALA</name>
<dbReference type="FunFam" id="3.40.640.10:FF:000025">
    <property type="entry name" value="Histidine decarboxylase"/>
    <property type="match status" value="1"/>
</dbReference>
<dbReference type="AlphaFoldDB" id="A0A8K0EHV7"/>
<accession>A0A8K0EHV7</accession>
<dbReference type="OrthoDB" id="639767at2759"/>
<evidence type="ECO:0000313" key="13">
    <source>
        <dbReference type="Proteomes" id="UP000838412"/>
    </source>
</evidence>
<dbReference type="SUPFAM" id="SSF53383">
    <property type="entry name" value="PLP-dependent transferases"/>
    <property type="match status" value="2"/>
</dbReference>
<dbReference type="InterPro" id="IPR015422">
    <property type="entry name" value="PyrdxlP-dep_Trfase_small"/>
</dbReference>
<dbReference type="EC" id="4.1.1.22" evidence="4"/>
<feature type="region of interest" description="Disordered" evidence="11">
    <location>
        <begin position="452"/>
        <end position="758"/>
    </location>
</feature>
<dbReference type="PANTHER" id="PTHR11999:SF68">
    <property type="entry name" value="HISTIDINE DECARBOXYLASE"/>
    <property type="match status" value="1"/>
</dbReference>
<proteinExistence type="inferred from homology"/>
<dbReference type="CDD" id="cd06450">
    <property type="entry name" value="DOPA_deC_like"/>
    <property type="match status" value="1"/>
</dbReference>
<sequence>MVDYIADYLQTGHTQDRQEFMDTLLNLSKEMVDYIADYLQTVHTRRVYPDVQPGYMRSLVPDSAPMDGESWEDIFDDVERVIMPGVRNGSIFKTYLYFWCSKVVHWQSPHMHAYYPALNSGPSLLGDMLADAIGCIGFTWASSPACTELEMIVMDWLGKMIGLPPQFLYELSDGKGGGVIQGTVSEATLVSMLAARAEAVRKLKEQVPDAEESDITGRLVAYCSDQAHSQVQKNCVVALVKLRQLDTDEKGRMRGADLQKAIDQDRQEGLIPFFVCATLGSTGACTFDSLEEIGPICDSENIWLHIDAAYAGTAFICPEYRYLMKGIELAHSFAFNPSKWMMVHFDCTAMWVKDNVALQQAFIVNPLYLRHENSGQAVDYMHWQIPLSRRFRALKLWFVIRSYGVMGLRDHVRKGVRLAEQFETMVRKDTRFEIPAQRILGLVVFRLKGQGNTVSTRDRETQSAPGTGKHSQHQGQGNTVSTRDRETQSDLGTGKHSQHQGQINRVRTRDRETQSEPGTGKHSQHQGQINTVRTRDRENTVSTRDRETQSELGTGKHSQHQGQGNTVSTRDRETHSAPGTGKHSQHQGQGNKLSTRDRETQDRETQSELGTGKHSQHQGQGNTVSTRDRETQSAPGTGKHSQHQGQGNTVSTRDRETQSDLGTGKHSQHQGQGNKLSTRDRETQSELGTGKHNQDQGQGNTVRTRDRETQSRSGTGKHSQHQGQINRVRTRDRETQSEPGTGKHSQHQGQGNTGPDSLTEALLNRLNKTGKLFMVPASLKGKYIIRFTVTSQNTAESDIEYDFELIQKMASHVLSGNEAEPDMAKWETETFVSKVSSAPDDSNGNRAAQRAGRRLDTAVVRVPSGRRTVIVKIPVKNQPKQDGGRPMEKDLANICGCTSLLSSLMMNKDNKELQNSASSSVKDDAVAAAKRRAIFEAKGTQTSLECEIKVMGNGLLSEAIKSLLVNANDHGNMVTH</sequence>
<evidence type="ECO:0000256" key="4">
    <source>
        <dbReference type="ARBA" id="ARBA00012320"/>
    </source>
</evidence>
<keyword evidence="5" id="KW-0127">Catecholamine biosynthesis</keyword>
<dbReference type="PANTHER" id="PTHR11999">
    <property type="entry name" value="GROUP II PYRIDOXAL-5-PHOSPHATE DECARBOXYLASE"/>
    <property type="match status" value="1"/>
</dbReference>
<dbReference type="PRINTS" id="PR00800">
    <property type="entry name" value="YHDCRBOXLASE"/>
</dbReference>
<dbReference type="Gene3D" id="1.20.1340.10">
    <property type="entry name" value="dopa decarboxylase, N-terminal domain"/>
    <property type="match status" value="1"/>
</dbReference>
<dbReference type="Gene3D" id="3.40.640.10">
    <property type="entry name" value="Type I PLP-dependent aspartate aminotransferase-like (Major domain)"/>
    <property type="match status" value="1"/>
</dbReference>
<dbReference type="EMBL" id="OV696704">
    <property type="protein sequence ID" value="CAH1251564.1"/>
    <property type="molecule type" value="Genomic_DNA"/>
</dbReference>
<evidence type="ECO:0000256" key="5">
    <source>
        <dbReference type="ARBA" id="ARBA00022584"/>
    </source>
</evidence>
<evidence type="ECO:0000256" key="2">
    <source>
        <dbReference type="ARBA" id="ARBA00009533"/>
    </source>
</evidence>
<feature type="compositionally biased region" description="Basic and acidic residues" evidence="11">
    <location>
        <begin position="594"/>
        <end position="606"/>
    </location>
</feature>
<dbReference type="InterPro" id="IPR010977">
    <property type="entry name" value="Aromatic_deC"/>
</dbReference>
<dbReference type="InterPro" id="IPR015421">
    <property type="entry name" value="PyrdxlP-dep_Trfase_major"/>
</dbReference>
<feature type="modified residue" description="N6-(pyridoxal phosphate)lysine" evidence="10">
    <location>
        <position position="339"/>
    </location>
</feature>
<evidence type="ECO:0000256" key="8">
    <source>
        <dbReference type="ARBA" id="ARBA00023239"/>
    </source>
</evidence>
<dbReference type="GO" id="GO:0042423">
    <property type="term" value="P:catecholamine biosynthetic process"/>
    <property type="evidence" value="ECO:0007669"/>
    <property type="project" value="UniProtKB-KW"/>
</dbReference>
<feature type="compositionally biased region" description="Basic and acidic residues" evidence="11">
    <location>
        <begin position="533"/>
        <end position="549"/>
    </location>
</feature>
<keyword evidence="13" id="KW-1185">Reference proteome</keyword>
<dbReference type="GO" id="GO:0004398">
    <property type="term" value="F:histidine decarboxylase activity"/>
    <property type="evidence" value="ECO:0007669"/>
    <property type="project" value="UniProtKB-EC"/>
</dbReference>